<gene>
    <name evidence="2" type="ordered locus">Q7C_318</name>
</gene>
<dbReference type="PATRIC" id="fig|754477.3.peg.315"/>
<dbReference type="RefSeq" id="WP_014702946.1">
    <property type="nucleotide sequence ID" value="NC_017856.1"/>
</dbReference>
<evidence type="ECO:0000313" key="3">
    <source>
        <dbReference type="Proteomes" id="UP000009145"/>
    </source>
</evidence>
<dbReference type="Gene3D" id="3.40.50.200">
    <property type="entry name" value="Peptidase S8/S53 domain"/>
    <property type="match status" value="1"/>
</dbReference>
<dbReference type="InterPro" id="IPR036852">
    <property type="entry name" value="Peptidase_S8/S53_dom_sf"/>
</dbReference>
<organism evidence="2 3">
    <name type="scientific">Methylophaga frappieri (strain ATCC BAA-2434 / DSM 25690 / JAM7)</name>
    <dbReference type="NCBI Taxonomy" id="754477"/>
    <lineage>
        <taxon>Bacteria</taxon>
        <taxon>Pseudomonadati</taxon>
        <taxon>Pseudomonadota</taxon>
        <taxon>Gammaproteobacteria</taxon>
        <taxon>Thiotrichales</taxon>
        <taxon>Piscirickettsiaceae</taxon>
        <taxon>Methylophaga</taxon>
    </lineage>
</organism>
<reference evidence="2 3" key="1">
    <citation type="journal article" date="2012" name="J. Bacteriol.">
        <title>Complete genome sequences of Methylophaga sp. strain JAM1 and Methylophaga sp. strain JAM7.</title>
        <authorList>
            <person name="Villeneuve C."/>
            <person name="Martineau C."/>
            <person name="Mauffrey F."/>
            <person name="Villemur R."/>
        </authorList>
    </citation>
    <scope>NUCLEOTIDE SEQUENCE [LARGE SCALE GENOMIC DNA]</scope>
    <source>
        <strain evidence="2 3">JAM7</strain>
    </source>
</reference>
<sequence>MSQKNLLLGFGETLTYNIDRPSSGGPKSHPYSFSDVKGILTEQTSQFIGRSHDLPELAKPGGRSVARVTLHPAYLAKSYYPENLLRAFHLSDIGSKSVRVTPRKQTTKIKKENLETSCLYLAGTEGDFSCFLSALETEEMARGTMNDVIKIEELDDFQPEDKIRKLDTEINDRLLEVVLHTPDGHSSEILDCFYEFAKTCNSSVDIDRSVNVGGLTFLPVIADFAGAIELAKFTFLRVLRDLPTLRVNEPQILRNILSSKTQPALPDKDAINPDIRVAVFDGGVGTNTIDRWCDEVIYDTGHRTSPELLKHGADVTSTVLFGVCDENTVSLPVPYCNVDHYRVLDTVTGRDPDLFDVLRRITTALEEKQYDFFNLSLGPRVPIEDDEVHVWTSKLDKYLATGKSLATIAIGNDGEIEGQNRIQPPADLVNGLSVGAADTCHAGWKRASYSCIGPGRAPGIVKPDGVAFGGDSIKPFTLFSPYNNSLVHTAGTSFAAPLVLRNAIAIKSSLEHDMSALAVKALMIHNVEKSQHDKKEVGWGRFNSDLNNVVYCDDNEVTVVYRGELTTSQYVRIPLPFPSIELKGNVTIKATFCFASDIDPEHPINYTRSGLVVTFRPKHNADSTKSFFNLKSLYPTEQEFRTDGHKWETTLHKEQAFRNTSLDKPCFDVVYQAREMGHSPYSDGDALPYALVVTVQVKNTPEVYNAIRQEYQTLSPIPLRQEIRLQV</sequence>
<dbReference type="GO" id="GO:0004252">
    <property type="term" value="F:serine-type endopeptidase activity"/>
    <property type="evidence" value="ECO:0007669"/>
    <property type="project" value="InterPro"/>
</dbReference>
<accession>I1YF03</accession>
<dbReference type="HOGENOM" id="CLU_393698_0_0_6"/>
<dbReference type="AlphaFoldDB" id="I1YF03"/>
<dbReference type="GO" id="GO:0006508">
    <property type="term" value="P:proteolysis"/>
    <property type="evidence" value="ECO:0007669"/>
    <property type="project" value="UniProtKB-KW"/>
</dbReference>
<keyword evidence="2" id="KW-0378">Hydrolase</keyword>
<keyword evidence="3" id="KW-1185">Reference proteome</keyword>
<keyword evidence="2" id="KW-0645">Protease</keyword>
<dbReference type="EMBL" id="CP003380">
    <property type="protein sequence ID" value="AFJ01496.1"/>
    <property type="molecule type" value="Genomic_DNA"/>
</dbReference>
<protein>
    <submittedName>
        <fullName evidence="2">Subtilisin-like serine protease</fullName>
    </submittedName>
</protein>
<evidence type="ECO:0000313" key="2">
    <source>
        <dbReference type="EMBL" id="AFJ01496.1"/>
    </source>
</evidence>
<dbReference type="InterPro" id="IPR034074">
    <property type="entry name" value="Y4bN_pept_dom"/>
</dbReference>
<dbReference type="InterPro" id="IPR000209">
    <property type="entry name" value="Peptidase_S8/S53_dom"/>
</dbReference>
<dbReference type="OrthoDB" id="5495859at2"/>
<dbReference type="SUPFAM" id="SSF52743">
    <property type="entry name" value="Subtilisin-like"/>
    <property type="match status" value="1"/>
</dbReference>
<feature type="domain" description="Peptidase S8/S53" evidence="1">
    <location>
        <begin position="297"/>
        <end position="540"/>
    </location>
</feature>
<dbReference type="Proteomes" id="UP000009145">
    <property type="component" value="Chromosome"/>
</dbReference>
<evidence type="ECO:0000259" key="1">
    <source>
        <dbReference type="Pfam" id="PF00082"/>
    </source>
</evidence>
<dbReference type="STRING" id="754477.Q7C_318"/>
<dbReference type="CDD" id="cd04847">
    <property type="entry name" value="Peptidases_S8_Subtilisin_like_2"/>
    <property type="match status" value="1"/>
</dbReference>
<dbReference type="Pfam" id="PF00082">
    <property type="entry name" value="Peptidase_S8"/>
    <property type="match status" value="1"/>
</dbReference>
<dbReference type="eggNOG" id="COG1404">
    <property type="taxonomic scope" value="Bacteria"/>
</dbReference>
<proteinExistence type="predicted"/>
<name>I1YF03_METFJ</name>
<dbReference type="KEGG" id="mec:Q7C_318"/>